<dbReference type="AlphaFoldDB" id="A0A0K6I921"/>
<evidence type="ECO:0000256" key="3">
    <source>
        <dbReference type="ARBA" id="ARBA00022989"/>
    </source>
</evidence>
<keyword evidence="3 5" id="KW-1133">Transmembrane helix</keyword>
<dbReference type="InterPro" id="IPR051533">
    <property type="entry name" value="WaaL-like"/>
</dbReference>
<sequence length="431" mass="45969">MTEVAQKLAGRNRGKPVQALEFLFVSVFAALPPVLTVARVSPPLFLALAAVFLAGLAWCYRGQAMFEGLGSKIRSPLLLAGLTCTAFMLISVTWTPVPVQARGLSSAWGFLFSVLVSGLLWLCVCALPVPVLERLAGRIGAALAISLPLTAVLIFVHFLTGGVLNAELRGDPDNYVLNRAAVAIAMFLPFAALVILKQRRRLPLAGLLVFAAVSCFQSDSSSAQLGVLVILLLTVPAFVWPRAIYRVVTGGALVTFVFMPLIVGHVNDMIPQAIHEKVGYTSLTIRGLIWTEYANLLPGHVWLGYGMEASKVADELPEAAGYSPERKYLLGFGHSHNAPLQIWFELGLAGAALFAAALALLFRRAGHLQGASLAAATVTLAVTYSVAVVSHGAWQGWWFSLMILTAVPFMVKGRAEAVRSAPELAAGSRSA</sequence>
<feature type="transmembrane region" description="Helical" evidence="5">
    <location>
        <begin position="141"/>
        <end position="164"/>
    </location>
</feature>
<feature type="domain" description="O-antigen ligase-related" evidence="6">
    <location>
        <begin position="207"/>
        <end position="355"/>
    </location>
</feature>
<dbReference type="RefSeq" id="WP_055456739.1">
    <property type="nucleotide sequence ID" value="NZ_CYHE01000014.1"/>
</dbReference>
<reference evidence="8" key="1">
    <citation type="submission" date="2015-08" db="EMBL/GenBank/DDBJ databases">
        <authorList>
            <person name="Varghese N."/>
        </authorList>
    </citation>
    <scope>NUCLEOTIDE SEQUENCE [LARGE SCALE GENOMIC DNA]</scope>
    <source>
        <strain evidence="8">DSM 23407</strain>
    </source>
</reference>
<feature type="transmembrane region" description="Helical" evidence="5">
    <location>
        <begin position="73"/>
        <end position="95"/>
    </location>
</feature>
<feature type="transmembrane region" description="Helical" evidence="5">
    <location>
        <begin position="20"/>
        <end position="38"/>
    </location>
</feature>
<keyword evidence="4 5" id="KW-0472">Membrane</keyword>
<feature type="transmembrane region" description="Helical" evidence="5">
    <location>
        <begin position="247"/>
        <end position="266"/>
    </location>
</feature>
<dbReference type="GO" id="GO:0016020">
    <property type="term" value="C:membrane"/>
    <property type="evidence" value="ECO:0007669"/>
    <property type="project" value="UniProtKB-SubCell"/>
</dbReference>
<dbReference type="Proteomes" id="UP000183900">
    <property type="component" value="Unassembled WGS sequence"/>
</dbReference>
<dbReference type="GO" id="GO:0016874">
    <property type="term" value="F:ligase activity"/>
    <property type="evidence" value="ECO:0007669"/>
    <property type="project" value="UniProtKB-KW"/>
</dbReference>
<evidence type="ECO:0000256" key="2">
    <source>
        <dbReference type="ARBA" id="ARBA00022692"/>
    </source>
</evidence>
<accession>A0A0K6I921</accession>
<evidence type="ECO:0000256" key="1">
    <source>
        <dbReference type="ARBA" id="ARBA00004141"/>
    </source>
</evidence>
<dbReference type="EMBL" id="CYHE01000014">
    <property type="protein sequence ID" value="CUA99601.1"/>
    <property type="molecule type" value="Genomic_DNA"/>
</dbReference>
<evidence type="ECO:0000256" key="5">
    <source>
        <dbReference type="SAM" id="Phobius"/>
    </source>
</evidence>
<evidence type="ECO:0000313" key="7">
    <source>
        <dbReference type="EMBL" id="CUA99601.1"/>
    </source>
</evidence>
<comment type="subcellular location">
    <subcellularLocation>
        <location evidence="1">Membrane</location>
        <topology evidence="1">Multi-pass membrane protein</topology>
    </subcellularLocation>
</comment>
<organism evidence="7 8">
    <name type="scientific">Pannonibacter indicus</name>
    <dbReference type="NCBI Taxonomy" id="466044"/>
    <lineage>
        <taxon>Bacteria</taxon>
        <taxon>Pseudomonadati</taxon>
        <taxon>Pseudomonadota</taxon>
        <taxon>Alphaproteobacteria</taxon>
        <taxon>Hyphomicrobiales</taxon>
        <taxon>Stappiaceae</taxon>
        <taxon>Pannonibacter</taxon>
    </lineage>
</organism>
<evidence type="ECO:0000256" key="4">
    <source>
        <dbReference type="ARBA" id="ARBA00023136"/>
    </source>
</evidence>
<evidence type="ECO:0000259" key="6">
    <source>
        <dbReference type="Pfam" id="PF04932"/>
    </source>
</evidence>
<feature type="transmembrane region" description="Helical" evidence="5">
    <location>
        <begin position="44"/>
        <end position="61"/>
    </location>
</feature>
<feature type="transmembrane region" description="Helical" evidence="5">
    <location>
        <begin position="107"/>
        <end position="129"/>
    </location>
</feature>
<feature type="transmembrane region" description="Helical" evidence="5">
    <location>
        <begin position="342"/>
        <end position="361"/>
    </location>
</feature>
<feature type="transmembrane region" description="Helical" evidence="5">
    <location>
        <begin position="202"/>
        <end position="217"/>
    </location>
</feature>
<dbReference type="PANTHER" id="PTHR37422">
    <property type="entry name" value="TEICHURONIC ACID BIOSYNTHESIS PROTEIN TUAE"/>
    <property type="match status" value="1"/>
</dbReference>
<name>A0A0K6I921_9HYPH</name>
<dbReference type="OrthoDB" id="8050531at2"/>
<feature type="transmembrane region" description="Helical" evidence="5">
    <location>
        <begin position="368"/>
        <end position="387"/>
    </location>
</feature>
<feature type="transmembrane region" description="Helical" evidence="5">
    <location>
        <begin position="393"/>
        <end position="411"/>
    </location>
</feature>
<keyword evidence="7" id="KW-0436">Ligase</keyword>
<keyword evidence="8" id="KW-1185">Reference proteome</keyword>
<feature type="transmembrane region" description="Helical" evidence="5">
    <location>
        <begin position="176"/>
        <end position="195"/>
    </location>
</feature>
<keyword evidence="2 5" id="KW-0812">Transmembrane</keyword>
<proteinExistence type="predicted"/>
<dbReference type="PANTHER" id="PTHR37422:SF21">
    <property type="entry name" value="EXOQ-LIKE PROTEIN"/>
    <property type="match status" value="1"/>
</dbReference>
<protein>
    <submittedName>
        <fullName evidence="7">O-antigen ligase</fullName>
    </submittedName>
</protein>
<dbReference type="InterPro" id="IPR007016">
    <property type="entry name" value="O-antigen_ligase-rel_domated"/>
</dbReference>
<gene>
    <name evidence="7" type="ORF">Ga0061067_1147</name>
</gene>
<feature type="transmembrane region" description="Helical" evidence="5">
    <location>
        <begin position="223"/>
        <end position="240"/>
    </location>
</feature>
<evidence type="ECO:0000313" key="8">
    <source>
        <dbReference type="Proteomes" id="UP000183900"/>
    </source>
</evidence>
<dbReference type="Pfam" id="PF04932">
    <property type="entry name" value="Wzy_C"/>
    <property type="match status" value="1"/>
</dbReference>